<dbReference type="AlphaFoldDB" id="A0AA48QXP3"/>
<sequence>MSTSSFDMAKLSPNERSDAMRTLTRIMEMLADEPTNALVDEWFQRAVTQYDELMDGRYLHLQRRDHTGRTSIVPIDLSGIQAPVASARPIHPALPPLDQADVDDLNTVFTFLISPCLPPPLQGDESGTVFVLAGNAILPLAYEFFDHIEYLQDDEPVTLIISGGRGHSTDYLYDAVARDKHLRDIGTEGAAEADVLLEVARKVFDIDYAIGNGSVTLLLDPLSTNCGSNAIESKRLLDNAGIWPKRIFVVQDPTMHRRTLASFEKVYAEDQRAGRQGMPEIQGWTLQPKVVLGEEGALEWETDEADDDQLWEPARFVSLVLGEIPRLRDDQNGYGPSGSGYIAHVDIPQDVEEAWGRLHTRLGVKS</sequence>
<dbReference type="EMBL" id="AP028217">
    <property type="protein sequence ID" value="BEI93555.1"/>
    <property type="molecule type" value="Genomic_DNA"/>
</dbReference>
<reference evidence="1" key="1">
    <citation type="journal article" date="2023" name="BMC Genomics">
        <title>Chromosome-level genome assemblies of Cutaneotrichosporon spp. (Trichosporonales, Basidiomycota) reveal imbalanced evolution between nucleotide sequences and chromosome synteny.</title>
        <authorList>
            <person name="Kobayashi Y."/>
            <person name="Kayamori A."/>
            <person name="Aoki K."/>
            <person name="Shiwa Y."/>
            <person name="Matsutani M."/>
            <person name="Fujita N."/>
            <person name="Sugita T."/>
            <person name="Iwasaki W."/>
            <person name="Tanaka N."/>
            <person name="Takashima M."/>
        </authorList>
    </citation>
    <scope>NUCLEOTIDE SEQUENCE</scope>
    <source>
        <strain evidence="1">HIS019</strain>
    </source>
</reference>
<evidence type="ECO:0000313" key="2">
    <source>
        <dbReference type="Proteomes" id="UP001233271"/>
    </source>
</evidence>
<dbReference type="Gene3D" id="1.10.3620.10">
    <property type="entry name" value="YdcF like domain"/>
    <property type="match status" value="1"/>
</dbReference>
<protein>
    <recommendedName>
        <fullName evidence="3">DUF218 domain-containing protein</fullName>
    </recommendedName>
</protein>
<dbReference type="InterPro" id="IPR014729">
    <property type="entry name" value="Rossmann-like_a/b/a_fold"/>
</dbReference>
<organism evidence="1 2">
    <name type="scientific">Cutaneotrichosporon cavernicola</name>
    <dbReference type="NCBI Taxonomy" id="279322"/>
    <lineage>
        <taxon>Eukaryota</taxon>
        <taxon>Fungi</taxon>
        <taxon>Dikarya</taxon>
        <taxon>Basidiomycota</taxon>
        <taxon>Agaricomycotina</taxon>
        <taxon>Tremellomycetes</taxon>
        <taxon>Trichosporonales</taxon>
        <taxon>Trichosporonaceae</taxon>
        <taxon>Cutaneotrichosporon</taxon>
    </lineage>
</organism>
<dbReference type="Gene3D" id="3.40.50.620">
    <property type="entry name" value="HUPs"/>
    <property type="match status" value="1"/>
</dbReference>
<evidence type="ECO:0000313" key="1">
    <source>
        <dbReference type="EMBL" id="BEI93555.1"/>
    </source>
</evidence>
<evidence type="ECO:0008006" key="3">
    <source>
        <dbReference type="Google" id="ProtNLM"/>
    </source>
</evidence>
<dbReference type="RefSeq" id="XP_060458820.1">
    <property type="nucleotide sequence ID" value="XM_060602425.1"/>
</dbReference>
<keyword evidence="2" id="KW-1185">Reference proteome</keyword>
<dbReference type="Proteomes" id="UP001233271">
    <property type="component" value="Chromosome 6"/>
</dbReference>
<dbReference type="GO" id="GO:0005886">
    <property type="term" value="C:plasma membrane"/>
    <property type="evidence" value="ECO:0007669"/>
    <property type="project" value="TreeGrafter"/>
</dbReference>
<dbReference type="GeneID" id="85497425"/>
<gene>
    <name evidence="1" type="ORF">CcaverHIS019_0600140</name>
</gene>
<dbReference type="InterPro" id="IPR051599">
    <property type="entry name" value="Cell_Envelope_Assoc"/>
</dbReference>
<name>A0AA48QXP3_9TREE</name>
<dbReference type="PANTHER" id="PTHR30336:SF20">
    <property type="entry name" value="DUF218 DOMAIN-CONTAINING PROTEIN"/>
    <property type="match status" value="1"/>
</dbReference>
<dbReference type="KEGG" id="ccac:CcaHIS019_0600140"/>
<proteinExistence type="predicted"/>
<accession>A0AA48QXP3</accession>
<dbReference type="PANTHER" id="PTHR30336">
    <property type="entry name" value="INNER MEMBRANE PROTEIN, PROBABLE PERMEASE"/>
    <property type="match status" value="1"/>
</dbReference>